<gene>
    <name evidence="4" type="ORF">RT717_24205</name>
</gene>
<protein>
    <submittedName>
        <fullName evidence="4">6-bladed beta-propeller</fullName>
    </submittedName>
</protein>
<evidence type="ECO:0000313" key="5">
    <source>
        <dbReference type="Proteomes" id="UP001302349"/>
    </source>
</evidence>
<keyword evidence="5" id="KW-1185">Reference proteome</keyword>
<dbReference type="Gene3D" id="2.120.10.30">
    <property type="entry name" value="TolB, C-terminal domain"/>
    <property type="match status" value="1"/>
</dbReference>
<dbReference type="Proteomes" id="UP001302349">
    <property type="component" value="Chromosome"/>
</dbReference>
<evidence type="ECO:0000256" key="1">
    <source>
        <dbReference type="ARBA" id="ARBA00022729"/>
    </source>
</evidence>
<keyword evidence="2" id="KW-0325">Glycoprotein</keyword>
<keyword evidence="1 3" id="KW-0732">Signal</keyword>
<dbReference type="SUPFAM" id="SSF101898">
    <property type="entry name" value="NHL repeat"/>
    <property type="match status" value="1"/>
</dbReference>
<name>A0ABZ0IMC9_9BACT</name>
<proteinExistence type="predicted"/>
<evidence type="ECO:0000256" key="2">
    <source>
        <dbReference type="ARBA" id="ARBA00023180"/>
    </source>
</evidence>
<dbReference type="RefSeq" id="WP_317488917.1">
    <property type="nucleotide sequence ID" value="NZ_CP136051.1"/>
</dbReference>
<evidence type="ECO:0000256" key="3">
    <source>
        <dbReference type="SAM" id="SignalP"/>
    </source>
</evidence>
<sequence>MKRRTFVKNSALAASAVMAGPSLLARNPKQDIILGHGKKRYKLDTKWSQADITKYPVKDCHEMVQDSKGRILLLTNETKNNVIIYDKKGKLLSTWGSEYPGAHGLTLFDENGTEVLFICDNNRHQVIKTDMNGRVLLTLDYPKETGEYTKADEYVPTETAIAPNGDIFVADGYGKDFITQYDSKGNYIRHFGGRGETNAHLLNAHGVCMDFRDPANPSLVISSRQQMAFKRYTLDGKYLSTISLPGAWVCRPVIKGDYLYAAVLMSASQPWKQSGFVTILDKKDKVVSNIAANAPEYEAGQLKELFQTDAVFAYPHDVCIDDEENLYVAQWNSGQVYPYKLTPVS</sequence>
<dbReference type="PANTHER" id="PTHR10680">
    <property type="entry name" value="PEPTIDYL-GLYCINE ALPHA-AMIDATING MONOOXYGENASE"/>
    <property type="match status" value="1"/>
</dbReference>
<feature type="chain" id="PRO_5046842008" evidence="3">
    <location>
        <begin position="20"/>
        <end position="345"/>
    </location>
</feature>
<reference evidence="4 5" key="1">
    <citation type="journal article" date="2023" name="Microbiol. Resour. Announc.">
        <title>Complete Genome Sequence of Imperialibacter roseus strain P4T.</title>
        <authorList>
            <person name="Tizabi D.R."/>
            <person name="Bachvaroff T."/>
            <person name="Hill R.T."/>
        </authorList>
    </citation>
    <scope>NUCLEOTIDE SEQUENCE [LARGE SCALE GENOMIC DNA]</scope>
    <source>
        <strain evidence="4 5">P4T</strain>
    </source>
</reference>
<accession>A0ABZ0IMC9</accession>
<dbReference type="InterPro" id="IPR011042">
    <property type="entry name" value="6-blade_b-propeller_TolB-like"/>
</dbReference>
<evidence type="ECO:0000313" key="4">
    <source>
        <dbReference type="EMBL" id="WOK06184.1"/>
    </source>
</evidence>
<feature type="signal peptide" evidence="3">
    <location>
        <begin position="1"/>
        <end position="19"/>
    </location>
</feature>
<dbReference type="EMBL" id="CP136051">
    <property type="protein sequence ID" value="WOK06184.1"/>
    <property type="molecule type" value="Genomic_DNA"/>
</dbReference>
<dbReference type="PANTHER" id="PTHR10680:SF38">
    <property type="entry name" value="BLL1368 PROTEIN"/>
    <property type="match status" value="1"/>
</dbReference>
<organism evidence="4 5">
    <name type="scientific">Imperialibacter roseus</name>
    <dbReference type="NCBI Taxonomy" id="1324217"/>
    <lineage>
        <taxon>Bacteria</taxon>
        <taxon>Pseudomonadati</taxon>
        <taxon>Bacteroidota</taxon>
        <taxon>Cytophagia</taxon>
        <taxon>Cytophagales</taxon>
        <taxon>Flammeovirgaceae</taxon>
        <taxon>Imperialibacter</taxon>
    </lineage>
</organism>